<dbReference type="AlphaFoldDB" id="A0A562RM05"/>
<gene>
    <name evidence="1" type="ORF">IP91_00714</name>
</gene>
<organism evidence="1 2">
    <name type="scientific">Pseudoduganella lurida</name>
    <dbReference type="NCBI Taxonomy" id="1036180"/>
    <lineage>
        <taxon>Bacteria</taxon>
        <taxon>Pseudomonadati</taxon>
        <taxon>Pseudomonadota</taxon>
        <taxon>Betaproteobacteria</taxon>
        <taxon>Burkholderiales</taxon>
        <taxon>Oxalobacteraceae</taxon>
        <taxon>Telluria group</taxon>
        <taxon>Pseudoduganella</taxon>
    </lineage>
</organism>
<evidence type="ECO:0000313" key="1">
    <source>
        <dbReference type="EMBL" id="TWI69644.1"/>
    </source>
</evidence>
<proteinExistence type="predicted"/>
<reference evidence="1 2" key="1">
    <citation type="journal article" date="2015" name="Stand. Genomic Sci.">
        <title>Genomic Encyclopedia of Bacterial and Archaeal Type Strains, Phase III: the genomes of soil and plant-associated and newly described type strains.</title>
        <authorList>
            <person name="Whitman W.B."/>
            <person name="Woyke T."/>
            <person name="Klenk H.P."/>
            <person name="Zhou Y."/>
            <person name="Lilburn T.G."/>
            <person name="Beck B.J."/>
            <person name="De Vos P."/>
            <person name="Vandamme P."/>
            <person name="Eisen J.A."/>
            <person name="Garrity G."/>
            <person name="Hugenholtz P."/>
            <person name="Kyrpides N.C."/>
        </authorList>
    </citation>
    <scope>NUCLEOTIDE SEQUENCE [LARGE SCALE GENOMIC DNA]</scope>
    <source>
        <strain evidence="1 2">CGMCC 1.10822</strain>
    </source>
</reference>
<name>A0A562RM05_9BURK</name>
<dbReference type="Proteomes" id="UP000318431">
    <property type="component" value="Unassembled WGS sequence"/>
</dbReference>
<keyword evidence="2" id="KW-1185">Reference proteome</keyword>
<dbReference type="EMBL" id="VLLB01000001">
    <property type="protein sequence ID" value="TWI69644.1"/>
    <property type="molecule type" value="Genomic_DNA"/>
</dbReference>
<dbReference type="OrthoDB" id="8759912at2"/>
<sequence>MASRFKHLLGQTIIAAALALLAVVLGGIVNTDSYSRAAGAEARGVDALMRQVAGAGQAGTSLAPGAIR</sequence>
<evidence type="ECO:0000313" key="2">
    <source>
        <dbReference type="Proteomes" id="UP000318431"/>
    </source>
</evidence>
<comment type="caution">
    <text evidence="1">The sequence shown here is derived from an EMBL/GenBank/DDBJ whole genome shotgun (WGS) entry which is preliminary data.</text>
</comment>
<dbReference type="RefSeq" id="WP_145647389.1">
    <property type="nucleotide sequence ID" value="NZ_VLLB01000001.1"/>
</dbReference>
<protein>
    <submittedName>
        <fullName evidence="1">Uncharacterized protein</fullName>
    </submittedName>
</protein>
<accession>A0A562RM05</accession>